<name>A0A0D0DK80_9AGAM</name>
<gene>
    <name evidence="1" type="ORF">PAXRUDRAFT_112924</name>
</gene>
<dbReference type="OrthoDB" id="7691805at2759"/>
<proteinExistence type="predicted"/>
<evidence type="ECO:0000313" key="2">
    <source>
        <dbReference type="Proteomes" id="UP000054538"/>
    </source>
</evidence>
<reference evidence="1 2" key="1">
    <citation type="submission" date="2014-04" db="EMBL/GenBank/DDBJ databases">
        <authorList>
            <consortium name="DOE Joint Genome Institute"/>
            <person name="Kuo A."/>
            <person name="Kohler A."/>
            <person name="Jargeat P."/>
            <person name="Nagy L.G."/>
            <person name="Floudas D."/>
            <person name="Copeland A."/>
            <person name="Barry K.W."/>
            <person name="Cichocki N."/>
            <person name="Veneault-Fourrey C."/>
            <person name="LaButti K."/>
            <person name="Lindquist E.A."/>
            <person name="Lipzen A."/>
            <person name="Lundell T."/>
            <person name="Morin E."/>
            <person name="Murat C."/>
            <person name="Sun H."/>
            <person name="Tunlid A."/>
            <person name="Henrissat B."/>
            <person name="Grigoriev I.V."/>
            <person name="Hibbett D.S."/>
            <person name="Martin F."/>
            <person name="Nordberg H.P."/>
            <person name="Cantor M.N."/>
            <person name="Hua S.X."/>
        </authorList>
    </citation>
    <scope>NUCLEOTIDE SEQUENCE [LARGE SCALE GENOMIC DNA]</scope>
    <source>
        <strain evidence="1 2">Ve08.2h10</strain>
    </source>
</reference>
<evidence type="ECO:0000313" key="1">
    <source>
        <dbReference type="EMBL" id="KIK78595.1"/>
    </source>
</evidence>
<protein>
    <submittedName>
        <fullName evidence="1">Uncharacterized protein</fullName>
    </submittedName>
</protein>
<keyword evidence="2" id="KW-1185">Reference proteome</keyword>
<accession>A0A0D0DK80</accession>
<feature type="non-terminal residue" evidence="1">
    <location>
        <position position="73"/>
    </location>
</feature>
<dbReference type="AlphaFoldDB" id="A0A0D0DK80"/>
<sequence>MVKWGQLQGINVLTGTLSFCEASTLVNMKKLLFKLLEELSLQIVHTDVRCLITQSQEGYKYWIIIIDDFCHFP</sequence>
<dbReference type="HOGENOM" id="CLU_102301_3_0_1"/>
<reference evidence="2" key="2">
    <citation type="submission" date="2015-01" db="EMBL/GenBank/DDBJ databases">
        <title>Evolutionary Origins and Diversification of the Mycorrhizal Mutualists.</title>
        <authorList>
            <consortium name="DOE Joint Genome Institute"/>
            <consortium name="Mycorrhizal Genomics Consortium"/>
            <person name="Kohler A."/>
            <person name="Kuo A."/>
            <person name="Nagy L.G."/>
            <person name="Floudas D."/>
            <person name="Copeland A."/>
            <person name="Barry K.W."/>
            <person name="Cichocki N."/>
            <person name="Veneault-Fourrey C."/>
            <person name="LaButti K."/>
            <person name="Lindquist E.A."/>
            <person name="Lipzen A."/>
            <person name="Lundell T."/>
            <person name="Morin E."/>
            <person name="Murat C."/>
            <person name="Riley R."/>
            <person name="Ohm R."/>
            <person name="Sun H."/>
            <person name="Tunlid A."/>
            <person name="Henrissat B."/>
            <person name="Grigoriev I.V."/>
            <person name="Hibbett D.S."/>
            <person name="Martin F."/>
        </authorList>
    </citation>
    <scope>NUCLEOTIDE SEQUENCE [LARGE SCALE GENOMIC DNA]</scope>
    <source>
        <strain evidence="2">Ve08.2h10</strain>
    </source>
</reference>
<dbReference type="InParanoid" id="A0A0D0DK80"/>
<dbReference type="EMBL" id="KN826539">
    <property type="protein sequence ID" value="KIK78595.1"/>
    <property type="molecule type" value="Genomic_DNA"/>
</dbReference>
<dbReference type="Proteomes" id="UP000054538">
    <property type="component" value="Unassembled WGS sequence"/>
</dbReference>
<organism evidence="1 2">
    <name type="scientific">Paxillus rubicundulus Ve08.2h10</name>
    <dbReference type="NCBI Taxonomy" id="930991"/>
    <lineage>
        <taxon>Eukaryota</taxon>
        <taxon>Fungi</taxon>
        <taxon>Dikarya</taxon>
        <taxon>Basidiomycota</taxon>
        <taxon>Agaricomycotina</taxon>
        <taxon>Agaricomycetes</taxon>
        <taxon>Agaricomycetidae</taxon>
        <taxon>Boletales</taxon>
        <taxon>Paxilineae</taxon>
        <taxon>Paxillaceae</taxon>
        <taxon>Paxillus</taxon>
    </lineage>
</organism>